<dbReference type="RefSeq" id="WP_002820289.1">
    <property type="nucleotide sequence ID" value="NZ_CP014324.1"/>
</dbReference>
<name>A0A483BDC3_OENOE</name>
<reference evidence="2 4" key="1">
    <citation type="journal article" date="2016" name="BMC Genomics">
        <title>Consensus pan-genome assembly of the specialised wine bacterium Oenococcus oeni.</title>
        <authorList>
            <person name="Sternes P.R."/>
            <person name="Borneman A.R."/>
        </authorList>
    </citation>
    <scope>NUCLEOTIDE SEQUENCE [LARGE SCALE GENOMIC DNA]</scope>
    <source>
        <strain evidence="2 4">AWRIB661</strain>
    </source>
</reference>
<sequence length="79" mass="9529">MDQDCYQGLPDYKNFLVYQYLMLDKNKLAQFKAKFHGSYKRTVNKLQWGGQETADGIRFLEKDLDFDILNHKFNELFQR</sequence>
<reference evidence="3 5" key="2">
    <citation type="submission" date="2018-08" db="EMBL/GenBank/DDBJ databases">
        <authorList>
            <person name="Lorentzen P. G. S. M."/>
        </authorList>
    </citation>
    <scope>NUCLEOTIDE SEQUENCE [LARGE SCALE GENOMIC DNA]</scope>
    <source>
        <strain evidence="3 5">CRBO_1381</strain>
    </source>
</reference>
<dbReference type="AlphaFoldDB" id="A0A483BDC3"/>
<reference evidence="1" key="3">
    <citation type="submission" date="2019-10" db="EMBL/GenBank/DDBJ databases">
        <title>Malate fermentation in French cider.</title>
        <authorList>
            <person name="Cousin F.J."/>
            <person name="Medina Fernandez S."/>
            <person name="Misery B."/>
            <person name="Laplace J.-M."/>
            <person name="Cretenet M."/>
        </authorList>
    </citation>
    <scope>NUCLEOTIDE SEQUENCE</scope>
    <source>
        <strain evidence="1">UCMA15129</strain>
    </source>
</reference>
<dbReference type="Proteomes" id="UP000181728">
    <property type="component" value="Unassembled WGS sequence"/>
</dbReference>
<dbReference type="GeneID" id="75066231"/>
<organism evidence="1 6">
    <name type="scientific">Oenococcus oeni</name>
    <name type="common">Leuconostoc oenos</name>
    <dbReference type="NCBI Taxonomy" id="1247"/>
    <lineage>
        <taxon>Bacteria</taxon>
        <taxon>Bacillati</taxon>
        <taxon>Bacillota</taxon>
        <taxon>Bacilli</taxon>
        <taxon>Lactobacillales</taxon>
        <taxon>Lactobacillaceae</taxon>
        <taxon>Oenococcus</taxon>
    </lineage>
</organism>
<protein>
    <submittedName>
        <fullName evidence="1">Uncharacterized protein</fullName>
    </submittedName>
</protein>
<evidence type="ECO:0000313" key="5">
    <source>
        <dbReference type="Proteomes" id="UP000294726"/>
    </source>
</evidence>
<gene>
    <name evidence="2" type="ORF">ATX59_03285</name>
    <name evidence="1" type="ORF">GA838_08375</name>
    <name evidence="3" type="ORF">OENI_0652</name>
</gene>
<evidence type="ECO:0000313" key="4">
    <source>
        <dbReference type="Proteomes" id="UP000181728"/>
    </source>
</evidence>
<dbReference type="Proteomes" id="UP000294726">
    <property type="component" value="Chromosome"/>
</dbReference>
<dbReference type="EMBL" id="WERV01000007">
    <property type="protein sequence ID" value="MDV7715745.1"/>
    <property type="molecule type" value="Genomic_DNA"/>
</dbReference>
<dbReference type="EMBL" id="MLOK01000029">
    <property type="protein sequence ID" value="OIM21612.1"/>
    <property type="molecule type" value="Genomic_DNA"/>
</dbReference>
<accession>A0A483BDC3</accession>
<evidence type="ECO:0000313" key="1">
    <source>
        <dbReference type="EMBL" id="MDV7715745.1"/>
    </source>
</evidence>
<dbReference type="Proteomes" id="UP001281024">
    <property type="component" value="Unassembled WGS sequence"/>
</dbReference>
<proteinExistence type="predicted"/>
<evidence type="ECO:0000313" key="3">
    <source>
        <dbReference type="EMBL" id="VDB97720.1"/>
    </source>
</evidence>
<evidence type="ECO:0000313" key="2">
    <source>
        <dbReference type="EMBL" id="OIM21612.1"/>
    </source>
</evidence>
<dbReference type="EMBL" id="LR031358">
    <property type="protein sequence ID" value="VDB97720.1"/>
    <property type="molecule type" value="Genomic_DNA"/>
</dbReference>
<evidence type="ECO:0000313" key="6">
    <source>
        <dbReference type="Proteomes" id="UP001281024"/>
    </source>
</evidence>